<dbReference type="Gene3D" id="3.40.50.1980">
    <property type="entry name" value="Nitrogenase molybdenum iron protein domain"/>
    <property type="match status" value="2"/>
</dbReference>
<protein>
    <submittedName>
        <fullName evidence="8">Siderophore ABC transporter substrate-binding protein</fullName>
    </submittedName>
</protein>
<evidence type="ECO:0000256" key="1">
    <source>
        <dbReference type="ARBA" id="ARBA00004196"/>
    </source>
</evidence>
<evidence type="ECO:0000259" key="7">
    <source>
        <dbReference type="PROSITE" id="PS50983"/>
    </source>
</evidence>
<comment type="subcellular location">
    <subcellularLocation>
        <location evidence="1">Cell envelope</location>
    </subcellularLocation>
</comment>
<keyword evidence="4" id="KW-0406">Ion transport</keyword>
<dbReference type="EMBL" id="JAXLPB010000006">
    <property type="protein sequence ID" value="MDY8110834.1"/>
    <property type="molecule type" value="Genomic_DNA"/>
</dbReference>
<reference evidence="8 9" key="1">
    <citation type="submission" date="2023-12" db="EMBL/GenBank/DDBJ databases">
        <title>Description of Novel Strain Fulvimarina sp. 2208YS6-2-32 isolated from Uroteuthis (Photololigo) edulis.</title>
        <authorList>
            <person name="Park J.-S."/>
        </authorList>
    </citation>
    <scope>NUCLEOTIDE SEQUENCE [LARGE SCALE GENOMIC DNA]</scope>
    <source>
        <strain evidence="8 9">2208YS6-2-32</strain>
    </source>
</reference>
<name>A0ABU5I625_9HYPH</name>
<dbReference type="PANTHER" id="PTHR30532:SF28">
    <property type="entry name" value="PETROBACTIN-BINDING PROTEIN YCLQ"/>
    <property type="match status" value="1"/>
</dbReference>
<keyword evidence="4" id="KW-0408">Iron</keyword>
<evidence type="ECO:0000256" key="2">
    <source>
        <dbReference type="ARBA" id="ARBA00008814"/>
    </source>
</evidence>
<dbReference type="InterPro" id="IPR002491">
    <property type="entry name" value="ABC_transptr_periplasmic_BD"/>
</dbReference>
<organism evidence="8 9">
    <name type="scientific">Fulvimarina uroteuthidis</name>
    <dbReference type="NCBI Taxonomy" id="3098149"/>
    <lineage>
        <taxon>Bacteria</taxon>
        <taxon>Pseudomonadati</taxon>
        <taxon>Pseudomonadota</taxon>
        <taxon>Alphaproteobacteria</taxon>
        <taxon>Hyphomicrobiales</taxon>
        <taxon>Aurantimonadaceae</taxon>
        <taxon>Fulvimarina</taxon>
    </lineage>
</organism>
<dbReference type="PROSITE" id="PS50983">
    <property type="entry name" value="FE_B12_PBP"/>
    <property type="match status" value="1"/>
</dbReference>
<dbReference type="PANTHER" id="PTHR30532">
    <property type="entry name" value="IRON III DICITRATE-BINDING PERIPLASMIC PROTEIN"/>
    <property type="match status" value="1"/>
</dbReference>
<evidence type="ECO:0000313" key="9">
    <source>
        <dbReference type="Proteomes" id="UP001294412"/>
    </source>
</evidence>
<feature type="chain" id="PRO_5046158565" evidence="6">
    <location>
        <begin position="33"/>
        <end position="321"/>
    </location>
</feature>
<evidence type="ECO:0000313" key="8">
    <source>
        <dbReference type="EMBL" id="MDY8110834.1"/>
    </source>
</evidence>
<evidence type="ECO:0000256" key="4">
    <source>
        <dbReference type="ARBA" id="ARBA00022496"/>
    </source>
</evidence>
<keyword evidence="5 6" id="KW-0732">Signal</keyword>
<gene>
    <name evidence="8" type="ORF">U0C82_16975</name>
</gene>
<dbReference type="CDD" id="cd01140">
    <property type="entry name" value="FatB"/>
    <property type="match status" value="1"/>
</dbReference>
<evidence type="ECO:0000256" key="5">
    <source>
        <dbReference type="ARBA" id="ARBA00022729"/>
    </source>
</evidence>
<comment type="caution">
    <text evidence="8">The sequence shown here is derived from an EMBL/GenBank/DDBJ whole genome shotgun (WGS) entry which is preliminary data.</text>
</comment>
<sequence>MSSSKNVAARRFRGLTNVLALTASLAMTAAMALPTHAQDKDATVSIATDQGERTVPQSPETVVVYDLATIDTLDGLGVAIDGVPAAPYPAHLADYAEDGTAKVGTLFEPDFEAVNALAPDLVITGGRSRSQTEALSDIATTIDMSVDPANYLESAMDRIRALGTIFGKADAANEAIETLQASITALNEEAEGAGKGLIVLTTGNRISAFGPGSRFGVLHTGFGIEAADPGLDTGNHGEAVSHEYIAKTDPDWLFVIDRDAAIGRGSAAALLDNELVRGTKAWTNGRVVYLDAANWYLAGSGLQSMQKSVDQIREALRKGSS</sequence>
<keyword evidence="9" id="KW-1185">Reference proteome</keyword>
<dbReference type="Proteomes" id="UP001294412">
    <property type="component" value="Unassembled WGS sequence"/>
</dbReference>
<keyword evidence="3" id="KW-0813">Transport</keyword>
<dbReference type="Pfam" id="PF01497">
    <property type="entry name" value="Peripla_BP_2"/>
    <property type="match status" value="1"/>
</dbReference>
<keyword evidence="4" id="KW-0410">Iron transport</keyword>
<accession>A0ABU5I625</accession>
<dbReference type="SUPFAM" id="SSF53807">
    <property type="entry name" value="Helical backbone' metal receptor"/>
    <property type="match status" value="1"/>
</dbReference>
<evidence type="ECO:0000256" key="3">
    <source>
        <dbReference type="ARBA" id="ARBA00022448"/>
    </source>
</evidence>
<dbReference type="InterPro" id="IPR033870">
    <property type="entry name" value="FatB"/>
</dbReference>
<comment type="similarity">
    <text evidence="2">Belongs to the bacterial solute-binding protein 8 family.</text>
</comment>
<feature type="signal peptide" evidence="6">
    <location>
        <begin position="1"/>
        <end position="32"/>
    </location>
</feature>
<feature type="domain" description="Fe/B12 periplasmic-binding" evidence="7">
    <location>
        <begin position="61"/>
        <end position="320"/>
    </location>
</feature>
<evidence type="ECO:0000256" key="6">
    <source>
        <dbReference type="SAM" id="SignalP"/>
    </source>
</evidence>
<proteinExistence type="inferred from homology"/>
<dbReference type="InterPro" id="IPR051313">
    <property type="entry name" value="Bact_iron-sidero_bind"/>
</dbReference>